<evidence type="ECO:0000313" key="3">
    <source>
        <dbReference type="EMBL" id="KRH02379.1"/>
    </source>
</evidence>
<organism evidence="3">
    <name type="scientific">Glycine max</name>
    <name type="common">Soybean</name>
    <name type="synonym">Glycine hispida</name>
    <dbReference type="NCBI Taxonomy" id="3847"/>
    <lineage>
        <taxon>Eukaryota</taxon>
        <taxon>Viridiplantae</taxon>
        <taxon>Streptophyta</taxon>
        <taxon>Embryophyta</taxon>
        <taxon>Tracheophyta</taxon>
        <taxon>Spermatophyta</taxon>
        <taxon>Magnoliopsida</taxon>
        <taxon>eudicotyledons</taxon>
        <taxon>Gunneridae</taxon>
        <taxon>Pentapetalae</taxon>
        <taxon>rosids</taxon>
        <taxon>fabids</taxon>
        <taxon>Fabales</taxon>
        <taxon>Fabaceae</taxon>
        <taxon>Papilionoideae</taxon>
        <taxon>50 kb inversion clade</taxon>
        <taxon>NPAAA clade</taxon>
        <taxon>indigoferoid/millettioid clade</taxon>
        <taxon>Phaseoleae</taxon>
        <taxon>Glycine</taxon>
        <taxon>Glycine subgen. Soja</taxon>
    </lineage>
</organism>
<dbReference type="InParanoid" id="K7MJS2"/>
<reference evidence="3" key="3">
    <citation type="submission" date="2018-07" db="EMBL/GenBank/DDBJ databases">
        <title>WGS assembly of Glycine max.</title>
        <authorList>
            <person name="Schmutz J."/>
            <person name="Cannon S."/>
            <person name="Schlueter J."/>
            <person name="Ma J."/>
            <person name="Mitros T."/>
            <person name="Nelson W."/>
            <person name="Hyten D."/>
            <person name="Song Q."/>
            <person name="Thelen J."/>
            <person name="Cheng J."/>
            <person name="Xu D."/>
            <person name="Hellsten U."/>
            <person name="May G."/>
            <person name="Yu Y."/>
            <person name="Sakurai T."/>
            <person name="Umezawa T."/>
            <person name="Bhattacharyya M."/>
            <person name="Sandhu D."/>
            <person name="Valliyodan B."/>
            <person name="Lindquist E."/>
            <person name="Peto M."/>
            <person name="Grant D."/>
            <person name="Shu S."/>
            <person name="Goodstein D."/>
            <person name="Barry K."/>
            <person name="Futrell-Griggs M."/>
            <person name="Abernathy B."/>
            <person name="Du J."/>
            <person name="Tian Z."/>
            <person name="Zhu L."/>
            <person name="Gill N."/>
            <person name="Joshi T."/>
            <person name="Libault M."/>
            <person name="Sethuraman A."/>
            <person name="Zhang X."/>
            <person name="Shinozaki K."/>
            <person name="Nguyen H."/>
            <person name="Wing R."/>
            <person name="Cregan P."/>
            <person name="Specht J."/>
            <person name="Grimwood J."/>
            <person name="Rokhsar D."/>
            <person name="Stacey G."/>
            <person name="Shoemaker R."/>
            <person name="Jackson S."/>
        </authorList>
    </citation>
    <scope>NUCLEOTIDE SEQUENCE</scope>
    <source>
        <tissue evidence="3">Callus</tissue>
    </source>
</reference>
<dbReference type="GO" id="GO:0016272">
    <property type="term" value="C:prefoldin complex"/>
    <property type="evidence" value="ECO:0000318"/>
    <property type="project" value="GO_Central"/>
</dbReference>
<evidence type="ECO:0008006" key="6">
    <source>
        <dbReference type="Google" id="ProtNLM"/>
    </source>
</evidence>
<gene>
    <name evidence="3" type="ORF">GLYMA_17G035300</name>
</gene>
<dbReference type="CDD" id="cd23156">
    <property type="entry name" value="Prefoldin_3"/>
    <property type="match status" value="1"/>
</dbReference>
<dbReference type="AlphaFoldDB" id="K7MJS2"/>
<evidence type="ECO:0000256" key="2">
    <source>
        <dbReference type="ARBA" id="ARBA00023186"/>
    </source>
</evidence>
<evidence type="ECO:0000313" key="4">
    <source>
        <dbReference type="EnsemblPlants" id="KRH02379"/>
    </source>
</evidence>
<dbReference type="GO" id="GO:0009409">
    <property type="term" value="P:response to cold"/>
    <property type="evidence" value="ECO:0007669"/>
    <property type="project" value="UniProtKB-ARBA"/>
</dbReference>
<dbReference type="SUPFAM" id="SSF46579">
    <property type="entry name" value="Prefoldin"/>
    <property type="match status" value="1"/>
</dbReference>
<evidence type="ECO:0000313" key="5">
    <source>
        <dbReference type="Proteomes" id="UP000008827"/>
    </source>
</evidence>
<dbReference type="Proteomes" id="UP000008827">
    <property type="component" value="Chromosome 17"/>
</dbReference>
<keyword evidence="5" id="KW-1185">Reference proteome</keyword>
<dbReference type="GO" id="GO:0005737">
    <property type="term" value="C:cytoplasm"/>
    <property type="evidence" value="ECO:0000318"/>
    <property type="project" value="GO_Central"/>
</dbReference>
<dbReference type="GO" id="GO:0006457">
    <property type="term" value="P:protein folding"/>
    <property type="evidence" value="ECO:0007669"/>
    <property type="project" value="InterPro"/>
</dbReference>
<dbReference type="eggNOG" id="KOG3313">
    <property type="taxonomic scope" value="Eukaryota"/>
</dbReference>
<accession>K7MJS2</accession>
<evidence type="ECO:0000256" key="1">
    <source>
        <dbReference type="ARBA" id="ARBA00010048"/>
    </source>
</evidence>
<reference evidence="4" key="2">
    <citation type="submission" date="2018-02" db="UniProtKB">
        <authorList>
            <consortium name="EnsemblPlants"/>
        </authorList>
    </citation>
    <scope>IDENTIFICATION</scope>
    <source>
        <strain evidence="4">Williams 82</strain>
    </source>
</reference>
<dbReference type="PaxDb" id="3847-GLYMA17G03940.2"/>
<dbReference type="InterPro" id="IPR004127">
    <property type="entry name" value="Prefoldin_subunit_alpha"/>
</dbReference>
<dbReference type="InterPro" id="IPR009053">
    <property type="entry name" value="Prefoldin"/>
</dbReference>
<dbReference type="EMBL" id="CM000850">
    <property type="protein sequence ID" value="KRH02379.1"/>
    <property type="molecule type" value="Genomic_DNA"/>
</dbReference>
<sequence>MTKTVGTGYGVAEQRGIPGVQSYLTQSYLDVNNFALPFLQQNEYKWVGREQDFSFAKIPDIEKCLDVVATLQAKRGYWCSEEKYSQACVEETDSVCLWLGPNVMSEYSLEEAIDLLQNQDNAKASLEVLATDIQFLRDQVTLTPNVHRRKIIQAGAITAQKLANKNSYLLFYTC</sequence>
<dbReference type="GO" id="GO:0007021">
    <property type="term" value="P:tubulin complex assembly"/>
    <property type="evidence" value="ECO:0000318"/>
    <property type="project" value="GO_Central"/>
</dbReference>
<dbReference type="SMR" id="K7MJS2"/>
<keyword evidence="2" id="KW-0143">Chaperone</keyword>
<protein>
    <recommendedName>
        <fullName evidence="6">Prefoldin subunit 3</fullName>
    </recommendedName>
</protein>
<dbReference type="InterPro" id="IPR016655">
    <property type="entry name" value="PFD3"/>
</dbReference>
<dbReference type="Gene3D" id="1.10.287.370">
    <property type="match status" value="1"/>
</dbReference>
<dbReference type="GO" id="GO:0015631">
    <property type="term" value="F:tubulin binding"/>
    <property type="evidence" value="ECO:0000318"/>
    <property type="project" value="GO_Central"/>
</dbReference>
<dbReference type="GO" id="GO:0007017">
    <property type="term" value="P:microtubule-based process"/>
    <property type="evidence" value="ECO:0000318"/>
    <property type="project" value="GO_Central"/>
</dbReference>
<comment type="similarity">
    <text evidence="1">Belongs to the prefoldin subunit alpha family.</text>
</comment>
<proteinExistence type="inferred from homology"/>
<dbReference type="Gramene" id="KRH02379">
    <property type="protein sequence ID" value="KRH02379"/>
    <property type="gene ID" value="GLYMA_17G035300"/>
</dbReference>
<dbReference type="HOGENOM" id="CLU_083737_1_0_1"/>
<dbReference type="STRING" id="3847.K7MJS2"/>
<dbReference type="EnsemblPlants" id="KRH02379">
    <property type="protein sequence ID" value="KRH02379"/>
    <property type="gene ID" value="GLYMA_17G035300"/>
</dbReference>
<reference evidence="3 4" key="1">
    <citation type="journal article" date="2010" name="Nature">
        <title>Genome sequence of the palaeopolyploid soybean.</title>
        <authorList>
            <person name="Schmutz J."/>
            <person name="Cannon S.B."/>
            <person name="Schlueter J."/>
            <person name="Ma J."/>
            <person name="Mitros T."/>
            <person name="Nelson W."/>
            <person name="Hyten D.L."/>
            <person name="Song Q."/>
            <person name="Thelen J.J."/>
            <person name="Cheng J."/>
            <person name="Xu D."/>
            <person name="Hellsten U."/>
            <person name="May G.D."/>
            <person name="Yu Y."/>
            <person name="Sakurai T."/>
            <person name="Umezawa T."/>
            <person name="Bhattacharyya M.K."/>
            <person name="Sandhu D."/>
            <person name="Valliyodan B."/>
            <person name="Lindquist E."/>
            <person name="Peto M."/>
            <person name="Grant D."/>
            <person name="Shu S."/>
            <person name="Goodstein D."/>
            <person name="Barry K."/>
            <person name="Futrell-Griggs M."/>
            <person name="Abernathy B."/>
            <person name="Du J."/>
            <person name="Tian Z."/>
            <person name="Zhu L."/>
            <person name="Gill N."/>
            <person name="Joshi T."/>
            <person name="Libault M."/>
            <person name="Sethuraman A."/>
            <person name="Zhang X.-C."/>
            <person name="Shinozaki K."/>
            <person name="Nguyen H.T."/>
            <person name="Wing R.A."/>
            <person name="Cregan P."/>
            <person name="Specht J."/>
            <person name="Grimwood J."/>
            <person name="Rokhsar D."/>
            <person name="Stacey G."/>
            <person name="Shoemaker R.C."/>
            <person name="Jackson S.A."/>
        </authorList>
    </citation>
    <scope>NUCLEOTIDE SEQUENCE [LARGE SCALE GENOMIC DNA]</scope>
    <source>
        <strain evidence="4">cv. Williams 82</strain>
        <tissue evidence="3">Callus</tissue>
    </source>
</reference>
<name>K7MJS2_SOYBN</name>
<dbReference type="PANTHER" id="PTHR12409:SF0">
    <property type="entry name" value="PREFOLDIN SUBUNIT 3"/>
    <property type="match status" value="1"/>
</dbReference>
<dbReference type="PANTHER" id="PTHR12409">
    <property type="entry name" value="PREFOLDIN SUBUNIT 3"/>
    <property type="match status" value="1"/>
</dbReference>
<dbReference type="Pfam" id="PF02996">
    <property type="entry name" value="Prefoldin"/>
    <property type="match status" value="1"/>
</dbReference>